<feature type="region of interest" description="Disordered" evidence="1">
    <location>
        <begin position="1"/>
        <end position="32"/>
    </location>
</feature>
<organism evidence="4 5">
    <name type="scientific">Pisolithus microcarpus 441</name>
    <dbReference type="NCBI Taxonomy" id="765257"/>
    <lineage>
        <taxon>Eukaryota</taxon>
        <taxon>Fungi</taxon>
        <taxon>Dikarya</taxon>
        <taxon>Basidiomycota</taxon>
        <taxon>Agaricomycotina</taxon>
        <taxon>Agaricomycetes</taxon>
        <taxon>Agaricomycetidae</taxon>
        <taxon>Boletales</taxon>
        <taxon>Sclerodermatineae</taxon>
        <taxon>Pisolithaceae</taxon>
        <taxon>Pisolithus</taxon>
    </lineage>
</organism>
<dbReference type="AlphaFoldDB" id="A0A0C9Y2E2"/>
<evidence type="ECO:0000313" key="2">
    <source>
        <dbReference type="EMBL" id="KIK11602.1"/>
    </source>
</evidence>
<evidence type="ECO:0000313" key="5">
    <source>
        <dbReference type="Proteomes" id="UP000054018"/>
    </source>
</evidence>
<evidence type="ECO:0000256" key="1">
    <source>
        <dbReference type="SAM" id="MobiDB-lite"/>
    </source>
</evidence>
<reference evidence="5" key="2">
    <citation type="submission" date="2015-01" db="EMBL/GenBank/DDBJ databases">
        <title>Evolutionary Origins and Diversification of the Mycorrhizal Mutualists.</title>
        <authorList>
            <consortium name="DOE Joint Genome Institute"/>
            <consortium name="Mycorrhizal Genomics Consortium"/>
            <person name="Kohler A."/>
            <person name="Kuo A."/>
            <person name="Nagy L.G."/>
            <person name="Floudas D."/>
            <person name="Copeland A."/>
            <person name="Barry K.W."/>
            <person name="Cichocki N."/>
            <person name="Veneault-Fourrey C."/>
            <person name="LaButti K."/>
            <person name="Lindquist E.A."/>
            <person name="Lipzen A."/>
            <person name="Lundell T."/>
            <person name="Morin E."/>
            <person name="Murat C."/>
            <person name="Riley R."/>
            <person name="Ohm R."/>
            <person name="Sun H."/>
            <person name="Tunlid A."/>
            <person name="Henrissat B."/>
            <person name="Grigoriev I.V."/>
            <person name="Hibbett D.S."/>
            <person name="Martin F."/>
        </authorList>
    </citation>
    <scope>NUCLEOTIDE SEQUENCE [LARGE SCALE GENOMIC DNA]</scope>
    <source>
        <strain evidence="2 5">441</strain>
    </source>
</reference>
<reference evidence="4 5" key="1">
    <citation type="submission" date="2014-04" db="EMBL/GenBank/DDBJ databases">
        <authorList>
            <consortium name="DOE Joint Genome Institute"/>
            <person name="Kuo A."/>
            <person name="Kohler A."/>
            <person name="Costa M.D."/>
            <person name="Nagy L.G."/>
            <person name="Floudas D."/>
            <person name="Copeland A."/>
            <person name="Barry K.W."/>
            <person name="Cichocki N."/>
            <person name="Veneault-Fourrey C."/>
            <person name="LaButti K."/>
            <person name="Lindquist E.A."/>
            <person name="Lipzen A."/>
            <person name="Lundell T."/>
            <person name="Morin E."/>
            <person name="Murat C."/>
            <person name="Sun H."/>
            <person name="Tunlid A."/>
            <person name="Henrissat B."/>
            <person name="Grigoriev I.V."/>
            <person name="Hibbett D.S."/>
            <person name="Martin F."/>
            <person name="Nordberg H.P."/>
            <person name="Cantor M.N."/>
            <person name="Hua S.X."/>
        </authorList>
    </citation>
    <scope>NUCLEOTIDE SEQUENCE [LARGE SCALE GENOMIC DNA]</scope>
    <source>
        <strain evidence="4 5">441</strain>
    </source>
</reference>
<accession>A0A0C9Y2E2</accession>
<feature type="compositionally biased region" description="Polar residues" evidence="1">
    <location>
        <begin position="20"/>
        <end position="31"/>
    </location>
</feature>
<gene>
    <name evidence="4" type="ORF">PISMIDRAFT_683727</name>
    <name evidence="3" type="ORF">PISMIDRAFT_689869</name>
    <name evidence="2" type="ORF">PISMIDRAFT_690233</name>
</gene>
<dbReference type="EMBL" id="KN834129">
    <property type="protein sequence ID" value="KIK12013.1"/>
    <property type="molecule type" value="Genomic_DNA"/>
</dbReference>
<dbReference type="EMBL" id="KN834184">
    <property type="protein sequence ID" value="KIK11602.1"/>
    <property type="molecule type" value="Genomic_DNA"/>
</dbReference>
<name>A0A0C9Y2E2_9AGAM</name>
<dbReference type="EMBL" id="KN833795">
    <property type="protein sequence ID" value="KIK18885.1"/>
    <property type="molecule type" value="Genomic_DNA"/>
</dbReference>
<dbReference type="OrthoDB" id="2699927at2759"/>
<proteinExistence type="predicted"/>
<dbReference type="Proteomes" id="UP000054018">
    <property type="component" value="Unassembled WGS sequence"/>
</dbReference>
<dbReference type="HOGENOM" id="CLU_2688724_0_0_1"/>
<reference evidence="4" key="3">
    <citation type="submission" date="2015-02" db="EMBL/GenBank/DDBJ databases">
        <title>Evolutionary Origins and Diversification of the Mycorrhizal Mutualists.</title>
        <authorList>
            <consortium name="DOE Joint Genome Institute"/>
            <consortium name="Mycorrhizal Genomics Consortium"/>
            <person name="Kohler A."/>
            <person name="Kuo A."/>
            <person name="Nagy L.G."/>
            <person name="Floudas D."/>
            <person name="Copeland A."/>
            <person name="Barry K.W."/>
            <person name="Cichocki N."/>
            <person name="Veneault-Fourrey C."/>
            <person name="LaButti K."/>
            <person name="Lindquist E.A."/>
            <person name="Lipzen A."/>
            <person name="Lundell T."/>
            <person name="Morin E."/>
            <person name="Murat C."/>
            <person name="Riley R."/>
            <person name="Ohm R."/>
            <person name="Sun H."/>
            <person name="Tunlid A."/>
            <person name="Henrissat B."/>
            <person name="Grigoriev I.V."/>
            <person name="Hibbett D.S."/>
            <person name="Martin F."/>
        </authorList>
    </citation>
    <scope>NUCLEOTIDE SEQUENCE</scope>
    <source>
        <strain evidence="4 5">441</strain>
    </source>
</reference>
<sequence>MSDRTHPQPCLAGRERQDATENNMPRNSNPPSHYLVPGIVVRCPRCCSLLALRVSNDTSRRDDEAPVHYEGINV</sequence>
<evidence type="ECO:0000313" key="4">
    <source>
        <dbReference type="EMBL" id="KIK18885.1"/>
    </source>
</evidence>
<evidence type="ECO:0000313" key="3">
    <source>
        <dbReference type="EMBL" id="KIK12013.1"/>
    </source>
</evidence>
<keyword evidence="5" id="KW-1185">Reference proteome</keyword>
<protein>
    <submittedName>
        <fullName evidence="4">Uncharacterized protein</fullName>
    </submittedName>
</protein>